<keyword evidence="3" id="KW-1185">Reference proteome</keyword>
<accession>A0A4R8I5E5</accession>
<dbReference type="Pfam" id="PF18075">
    <property type="entry name" value="FtsX_ECD"/>
    <property type="match status" value="1"/>
</dbReference>
<proteinExistence type="predicted"/>
<reference evidence="2 3" key="1">
    <citation type="submission" date="2019-03" db="EMBL/GenBank/DDBJ databases">
        <title>Genomic Encyclopedia of Type Strains, Phase III (KMG-III): the genomes of soil and plant-associated and newly described type strains.</title>
        <authorList>
            <person name="Whitman W."/>
        </authorList>
    </citation>
    <scope>NUCLEOTIDE SEQUENCE [LARGE SCALE GENOMIC DNA]</scope>
    <source>
        <strain evidence="2 3">CGMCC 1.12802</strain>
    </source>
</reference>
<comment type="caution">
    <text evidence="2">The sequence shown here is derived from an EMBL/GenBank/DDBJ whole genome shotgun (WGS) entry which is preliminary data.</text>
</comment>
<evidence type="ECO:0000313" key="3">
    <source>
        <dbReference type="Proteomes" id="UP000295313"/>
    </source>
</evidence>
<name>A0A4R8I5E5_9FLAO</name>
<dbReference type="EMBL" id="SOEO01000003">
    <property type="protein sequence ID" value="TDX82956.1"/>
    <property type="molecule type" value="Genomic_DNA"/>
</dbReference>
<evidence type="ECO:0000313" key="2">
    <source>
        <dbReference type="EMBL" id="TDX82956.1"/>
    </source>
</evidence>
<dbReference type="InterPro" id="IPR040690">
    <property type="entry name" value="FtsX_ECD"/>
</dbReference>
<dbReference type="Proteomes" id="UP000295313">
    <property type="component" value="Unassembled WGS sequence"/>
</dbReference>
<evidence type="ECO:0000259" key="1">
    <source>
        <dbReference type="Pfam" id="PF18075"/>
    </source>
</evidence>
<sequence>MKNHYKLTIILALVIHFVNAQNYEWKKIENNFYQTTIFQKSKELLQNKDSLKLTVFAFDRNEIINLSDSTKQAFPKINLTFENLKDKLSVSSFAPALTRQSEFLVKYETQEKKVYEYEFFLLDSISQSQLNDFKKYLNETLEIINLKYISKKDAKLEASKLLGIESKDLFEGDIFPASVIIKTNKKVNLKNIEIKFKKILDDSIENNSDDVIHIFKIETE</sequence>
<protein>
    <recommendedName>
        <fullName evidence="1">FtsX extracellular domain-containing protein</fullName>
    </recommendedName>
</protein>
<dbReference type="RefSeq" id="WP_133945900.1">
    <property type="nucleotide sequence ID" value="NZ_SOEO01000003.1"/>
</dbReference>
<dbReference type="AlphaFoldDB" id="A0A4R8I5E5"/>
<gene>
    <name evidence="2" type="ORF">B0I22_3007</name>
</gene>
<feature type="domain" description="FtsX extracellular" evidence="1">
    <location>
        <begin position="119"/>
        <end position="199"/>
    </location>
</feature>
<organism evidence="2 3">
    <name type="scientific">Epilithonimonas xixisoli</name>
    <dbReference type="NCBI Taxonomy" id="1476462"/>
    <lineage>
        <taxon>Bacteria</taxon>
        <taxon>Pseudomonadati</taxon>
        <taxon>Bacteroidota</taxon>
        <taxon>Flavobacteriia</taxon>
        <taxon>Flavobacteriales</taxon>
        <taxon>Weeksellaceae</taxon>
        <taxon>Chryseobacterium group</taxon>
        <taxon>Epilithonimonas</taxon>
    </lineage>
</organism>